<dbReference type="InterPro" id="IPR013398">
    <property type="entry name" value="CRISPR-assoc_prot_Csy2"/>
</dbReference>
<evidence type="ECO:0000313" key="2">
    <source>
        <dbReference type="Proteomes" id="UP000010808"/>
    </source>
</evidence>
<name>L0RCH7_9BACT</name>
<accession>L0RCH7</accession>
<dbReference type="NCBIfam" id="TIGR02565">
    <property type="entry name" value="cas_Csy2"/>
    <property type="match status" value="1"/>
</dbReference>
<evidence type="ECO:0008006" key="3">
    <source>
        <dbReference type="Google" id="ProtNLM"/>
    </source>
</evidence>
<gene>
    <name evidence="1" type="ORF">DESAM_22177</name>
</gene>
<organism evidence="1 2">
    <name type="scientific">Maridesulfovibrio hydrothermalis AM13 = DSM 14728</name>
    <dbReference type="NCBI Taxonomy" id="1121451"/>
    <lineage>
        <taxon>Bacteria</taxon>
        <taxon>Pseudomonadati</taxon>
        <taxon>Thermodesulfobacteriota</taxon>
        <taxon>Desulfovibrionia</taxon>
        <taxon>Desulfovibrionales</taxon>
        <taxon>Desulfovibrionaceae</taxon>
        <taxon>Maridesulfovibrio</taxon>
    </lineage>
</organism>
<proteinExistence type="predicted"/>
<dbReference type="Pfam" id="PF09614">
    <property type="entry name" value="Cas_Csy2"/>
    <property type="match status" value="1"/>
</dbReference>
<sequence>MSHKFKTPDAILSLHHLRIINCNSISSPLTWGFPAISAFAGFTEALNRKIQKVADFDVELKGVGVICHEFDPQVNKADGQFEWTFKQTRNPLEKKGGNAVSASLQEEGRCHIDITLVIGVYGDLEDDKDEDNLETFVLETMQTMRIAGGSVLPATKRYPRCKFMTVPPNKAEREKLFRRFRRSLMPGFALVDRSDYLEAHVEQMQKNTPNVTAIDGLLDLSRLTSKCAELSEDKDYRNQEEKEDKKYEWEVQRKPGWFVPIPIGYVGISELYGPGEIARCRDMHVPAQFVESVYSIGEWVSPHRISELNNILWFHDYREDDDLYLLVNNYQENINN</sequence>
<evidence type="ECO:0000313" key="1">
    <source>
        <dbReference type="EMBL" id="CCO24444.1"/>
    </source>
</evidence>
<reference evidence="1 2" key="1">
    <citation type="submission" date="2012-10" db="EMBL/GenBank/DDBJ databases">
        <authorList>
            <person name="Genoscope - CEA"/>
        </authorList>
    </citation>
    <scope>NUCLEOTIDE SEQUENCE [LARGE SCALE GENOMIC DNA]</scope>
    <source>
        <strain evidence="2">AM13 / DSM 14728</strain>
    </source>
</reference>
<dbReference type="AlphaFoldDB" id="L0RCH7"/>
<keyword evidence="2" id="KW-1185">Reference proteome</keyword>
<dbReference type="EMBL" id="FO203522">
    <property type="protein sequence ID" value="CCO24444.1"/>
    <property type="molecule type" value="Genomic_DNA"/>
</dbReference>
<dbReference type="RefSeq" id="WP_015337044.1">
    <property type="nucleotide sequence ID" value="NC_020055.1"/>
</dbReference>
<dbReference type="Proteomes" id="UP000010808">
    <property type="component" value="Chromosome"/>
</dbReference>
<protein>
    <recommendedName>
        <fullName evidence="3">CRISPR-associated protein, Csy2 family</fullName>
    </recommendedName>
</protein>
<dbReference type="PATRIC" id="fig|1121451.3.peg.2398"/>
<dbReference type="CDD" id="cd09736">
    <property type="entry name" value="Csy2_I-F"/>
    <property type="match status" value="1"/>
</dbReference>
<dbReference type="STRING" id="1121451.DESAM_22177"/>
<dbReference type="OrthoDB" id="1550641at2"/>
<dbReference type="HOGENOM" id="CLU_073578_0_0_7"/>
<dbReference type="eggNOG" id="ENOG502Z9HE">
    <property type="taxonomic scope" value="Bacteria"/>
</dbReference>
<dbReference type="KEGG" id="dhy:DESAM_22177"/>